<name>A0A2S8FIS8_9BACT</name>
<reference evidence="2 3" key="1">
    <citation type="submission" date="2018-02" db="EMBL/GenBank/DDBJ databases">
        <title>Comparative genomes isolates from brazilian mangrove.</title>
        <authorList>
            <person name="Araujo J.E."/>
            <person name="Taketani R.G."/>
            <person name="Silva M.C.P."/>
            <person name="Loureco M.V."/>
            <person name="Andreote F.D."/>
        </authorList>
    </citation>
    <scope>NUCLEOTIDE SEQUENCE [LARGE SCALE GENOMIC DNA]</scope>
    <source>
        <strain evidence="2 3">Hex-1 MGV</strain>
    </source>
</reference>
<dbReference type="SUPFAM" id="SSF53335">
    <property type="entry name" value="S-adenosyl-L-methionine-dependent methyltransferases"/>
    <property type="match status" value="1"/>
</dbReference>
<evidence type="ECO:0000313" key="2">
    <source>
        <dbReference type="EMBL" id="PQO32066.1"/>
    </source>
</evidence>
<dbReference type="Gene3D" id="3.40.50.150">
    <property type="entry name" value="Vaccinia Virus protein VP39"/>
    <property type="match status" value="1"/>
</dbReference>
<keyword evidence="2" id="KW-0489">Methyltransferase</keyword>
<dbReference type="Proteomes" id="UP000238322">
    <property type="component" value="Unassembled WGS sequence"/>
</dbReference>
<evidence type="ECO:0000259" key="1">
    <source>
        <dbReference type="Pfam" id="PF08241"/>
    </source>
</evidence>
<organism evidence="2 3">
    <name type="scientific">Blastopirellula marina</name>
    <dbReference type="NCBI Taxonomy" id="124"/>
    <lineage>
        <taxon>Bacteria</taxon>
        <taxon>Pseudomonadati</taxon>
        <taxon>Planctomycetota</taxon>
        <taxon>Planctomycetia</taxon>
        <taxon>Pirellulales</taxon>
        <taxon>Pirellulaceae</taxon>
        <taxon>Blastopirellula</taxon>
    </lineage>
</organism>
<dbReference type="Pfam" id="PF08241">
    <property type="entry name" value="Methyltransf_11"/>
    <property type="match status" value="1"/>
</dbReference>
<dbReference type="RefSeq" id="WP_105331079.1">
    <property type="nucleotide sequence ID" value="NZ_PUHY01000012.1"/>
</dbReference>
<proteinExistence type="predicted"/>
<dbReference type="GO" id="GO:0032259">
    <property type="term" value="P:methylation"/>
    <property type="evidence" value="ECO:0007669"/>
    <property type="project" value="UniProtKB-KW"/>
</dbReference>
<dbReference type="InterPro" id="IPR013216">
    <property type="entry name" value="Methyltransf_11"/>
</dbReference>
<accession>A0A2S8FIS8</accession>
<gene>
    <name evidence="2" type="ORF">C5Y83_17635</name>
</gene>
<dbReference type="OrthoDB" id="9772751at2"/>
<protein>
    <submittedName>
        <fullName evidence="2">SAM-dependent methyltransferase</fullName>
    </submittedName>
</protein>
<sequence length="261" mass="29159">MDVRKFNQEAWDRDVDNGDRWTIPVTPEEVAQARAGEWSLILTPTKPVPRHWYPARLEGCQILCLASGGGQQGPILAAAGADVTVFDNSPKQLGQDQLVAERDGLSIKTVEGDMADLGCFADAEFDLIFHPCSNCFAVDILPVWREAFRVLKPGGYLLAGTCNPVRFVFDEIAQDDRHELVVRHKIPYSDVTDLTAEELKRYQQVRPLQFGHSLEDQIGGQLAAGFVLVEMFEDRFDESDLISRYLDTFIATRALKPHPAS</sequence>
<evidence type="ECO:0000313" key="3">
    <source>
        <dbReference type="Proteomes" id="UP000238322"/>
    </source>
</evidence>
<feature type="domain" description="Methyltransferase type 11" evidence="1">
    <location>
        <begin position="63"/>
        <end position="158"/>
    </location>
</feature>
<dbReference type="GO" id="GO:0008757">
    <property type="term" value="F:S-adenosylmethionine-dependent methyltransferase activity"/>
    <property type="evidence" value="ECO:0007669"/>
    <property type="project" value="InterPro"/>
</dbReference>
<dbReference type="InterPro" id="IPR029063">
    <property type="entry name" value="SAM-dependent_MTases_sf"/>
</dbReference>
<dbReference type="CDD" id="cd02440">
    <property type="entry name" value="AdoMet_MTases"/>
    <property type="match status" value="1"/>
</dbReference>
<dbReference type="AlphaFoldDB" id="A0A2S8FIS8"/>
<dbReference type="EMBL" id="PUHY01000012">
    <property type="protein sequence ID" value="PQO32066.1"/>
    <property type="molecule type" value="Genomic_DNA"/>
</dbReference>
<comment type="caution">
    <text evidence="2">The sequence shown here is derived from an EMBL/GenBank/DDBJ whole genome shotgun (WGS) entry which is preliminary data.</text>
</comment>
<keyword evidence="2" id="KW-0808">Transferase</keyword>